<reference evidence="1" key="2">
    <citation type="submission" date="2023-02" db="EMBL/GenBank/DDBJ databases">
        <authorList>
            <consortium name="DOE Joint Genome Institute"/>
            <person name="Mondo S.J."/>
            <person name="Chang Y."/>
            <person name="Wang Y."/>
            <person name="Ahrendt S."/>
            <person name="Andreopoulos W."/>
            <person name="Barry K."/>
            <person name="Beard J."/>
            <person name="Benny G.L."/>
            <person name="Blankenship S."/>
            <person name="Bonito G."/>
            <person name="Cuomo C."/>
            <person name="Desiro A."/>
            <person name="Gervers K.A."/>
            <person name="Hundley H."/>
            <person name="Kuo A."/>
            <person name="LaButti K."/>
            <person name="Lang B.F."/>
            <person name="Lipzen A."/>
            <person name="O'Donnell K."/>
            <person name="Pangilinan J."/>
            <person name="Reynolds N."/>
            <person name="Sandor L."/>
            <person name="Smith M.W."/>
            <person name="Tsang A."/>
            <person name="Grigoriev I.V."/>
            <person name="Stajich J.E."/>
            <person name="Spatafora J.W."/>
        </authorList>
    </citation>
    <scope>NUCLEOTIDE SEQUENCE</scope>
    <source>
        <strain evidence="1">RSA 2281</strain>
    </source>
</reference>
<sequence>MPYTETDPEPKLEHETNLDKVFNNAKVLSPSMPMYLDADIPDHYTSFGDFKKNILKKPVGLKHEYNTQKGDTASMCSPIVVEYLLVMYDTTVAGGTFSDSECVLHDIWLCGLLFSTHVCIKLGISTNLMKHYGSESVCLAASTGSGLAPSIVKTILQRYRVPILNDLQGGLEQICLPAKLCCGTEAKLINENGRASATLKDKNGFFVTGDLCIIDQNDVINVIVCIKDTIKYCGNWIQVPSVVDCAVIGVCTPDGEELPTKHVSLVDDIPQPANMEERLFEFAHSRLHQIGRLLDGIYDVKQFPRTAAGNIQKRA</sequence>
<gene>
    <name evidence="1" type="ORF">BDA99DRAFT_538538</name>
</gene>
<organism evidence="1 2">
    <name type="scientific">Phascolomyces articulosus</name>
    <dbReference type="NCBI Taxonomy" id="60185"/>
    <lineage>
        <taxon>Eukaryota</taxon>
        <taxon>Fungi</taxon>
        <taxon>Fungi incertae sedis</taxon>
        <taxon>Mucoromycota</taxon>
        <taxon>Mucoromycotina</taxon>
        <taxon>Mucoromycetes</taxon>
        <taxon>Mucorales</taxon>
        <taxon>Lichtheimiaceae</taxon>
        <taxon>Phascolomyces</taxon>
    </lineage>
</organism>
<accession>A0AAD5KB58</accession>
<reference evidence="1" key="1">
    <citation type="journal article" date="2022" name="IScience">
        <title>Evolution of zygomycete secretomes and the origins of terrestrial fungal ecologies.</title>
        <authorList>
            <person name="Chang Y."/>
            <person name="Wang Y."/>
            <person name="Mondo S."/>
            <person name="Ahrendt S."/>
            <person name="Andreopoulos W."/>
            <person name="Barry K."/>
            <person name="Beard J."/>
            <person name="Benny G.L."/>
            <person name="Blankenship S."/>
            <person name="Bonito G."/>
            <person name="Cuomo C."/>
            <person name="Desiro A."/>
            <person name="Gervers K.A."/>
            <person name="Hundley H."/>
            <person name="Kuo A."/>
            <person name="LaButti K."/>
            <person name="Lang B.F."/>
            <person name="Lipzen A."/>
            <person name="O'Donnell K."/>
            <person name="Pangilinan J."/>
            <person name="Reynolds N."/>
            <person name="Sandor L."/>
            <person name="Smith M.E."/>
            <person name="Tsang A."/>
            <person name="Grigoriev I.V."/>
            <person name="Stajich J.E."/>
            <person name="Spatafora J.W."/>
        </authorList>
    </citation>
    <scope>NUCLEOTIDE SEQUENCE</scope>
    <source>
        <strain evidence="1">RSA 2281</strain>
    </source>
</reference>
<evidence type="ECO:0000313" key="1">
    <source>
        <dbReference type="EMBL" id="KAI9259578.1"/>
    </source>
</evidence>
<dbReference type="EMBL" id="JAIXMP010000017">
    <property type="protein sequence ID" value="KAI9259578.1"/>
    <property type="molecule type" value="Genomic_DNA"/>
</dbReference>
<keyword evidence="2" id="KW-1185">Reference proteome</keyword>
<dbReference type="Gene3D" id="3.30.300.30">
    <property type="match status" value="1"/>
</dbReference>
<dbReference type="SUPFAM" id="SSF56801">
    <property type="entry name" value="Acetyl-CoA synthetase-like"/>
    <property type="match status" value="1"/>
</dbReference>
<protein>
    <submittedName>
        <fullName evidence="1">Uncharacterized protein</fullName>
    </submittedName>
</protein>
<dbReference type="Proteomes" id="UP001209540">
    <property type="component" value="Unassembled WGS sequence"/>
</dbReference>
<proteinExistence type="predicted"/>
<dbReference type="InterPro" id="IPR045851">
    <property type="entry name" value="AMP-bd_C_sf"/>
</dbReference>
<dbReference type="AlphaFoldDB" id="A0AAD5KB58"/>
<comment type="caution">
    <text evidence="1">The sequence shown here is derived from an EMBL/GenBank/DDBJ whole genome shotgun (WGS) entry which is preliminary data.</text>
</comment>
<name>A0AAD5KB58_9FUNG</name>
<evidence type="ECO:0000313" key="2">
    <source>
        <dbReference type="Proteomes" id="UP001209540"/>
    </source>
</evidence>